<evidence type="ECO:0000256" key="2">
    <source>
        <dbReference type="ARBA" id="ARBA00008467"/>
    </source>
</evidence>
<dbReference type="PANTHER" id="PTHR11712">
    <property type="entry name" value="POLYKETIDE SYNTHASE-RELATED"/>
    <property type="match status" value="1"/>
</dbReference>
<dbReference type="RefSeq" id="WP_014454355.1">
    <property type="nucleotide sequence ID" value="NC_017098.1"/>
</dbReference>
<evidence type="ECO:0000256" key="12">
    <source>
        <dbReference type="PIRSR" id="PIRSR000447-1"/>
    </source>
</evidence>
<dbReference type="GO" id="GO:0030497">
    <property type="term" value="P:fatty acid elongation"/>
    <property type="evidence" value="ECO:0007669"/>
    <property type="project" value="UniProtKB-ARBA"/>
</dbReference>
<dbReference type="CDD" id="cd00834">
    <property type="entry name" value="KAS_I_II"/>
    <property type="match status" value="1"/>
</dbReference>
<dbReference type="SMART" id="SM00825">
    <property type="entry name" value="PKS_KS"/>
    <property type="match status" value="1"/>
</dbReference>
<feature type="active site" description="For beta-ketoacyl synthase activity" evidence="12">
    <location>
        <position position="170"/>
    </location>
</feature>
<dbReference type="FunFam" id="3.40.47.10:FF:000018">
    <property type="entry name" value="3-oxoacyl-[acyl-carrier-protein] synthase 2"/>
    <property type="match status" value="1"/>
</dbReference>
<keyword evidence="8" id="KW-0443">Lipid metabolism</keyword>
<dbReference type="KEGG" id="sfc:Spiaf_0249"/>
<dbReference type="AlphaFoldDB" id="H9UFR4"/>
<protein>
    <recommendedName>
        <fullName evidence="4 11">3-oxoacyl-[acyl-carrier-protein] synthase 2</fullName>
        <ecNumber evidence="3 11">2.3.1.179</ecNumber>
    </recommendedName>
</protein>
<evidence type="ECO:0000313" key="15">
    <source>
        <dbReference type="EMBL" id="AFG36357.1"/>
    </source>
</evidence>
<dbReference type="PANTHER" id="PTHR11712:SF336">
    <property type="entry name" value="3-OXOACYL-[ACYL-CARRIER-PROTEIN] SYNTHASE, MITOCHONDRIAL"/>
    <property type="match status" value="1"/>
</dbReference>
<feature type="domain" description="Ketosynthase family 3 (KS3)" evidence="14">
    <location>
        <begin position="5"/>
        <end position="418"/>
    </location>
</feature>
<comment type="pathway">
    <text evidence="1 11">Lipid metabolism; fatty acid biosynthesis.</text>
</comment>
<dbReference type="STRING" id="889378.Spiaf_0249"/>
<evidence type="ECO:0000256" key="3">
    <source>
        <dbReference type="ARBA" id="ARBA00012356"/>
    </source>
</evidence>
<dbReference type="OrthoDB" id="9808669at2"/>
<organism evidence="15 16">
    <name type="scientific">Spirochaeta africana (strain ATCC 700263 / DSM 8902 / Z-7692)</name>
    <dbReference type="NCBI Taxonomy" id="889378"/>
    <lineage>
        <taxon>Bacteria</taxon>
        <taxon>Pseudomonadati</taxon>
        <taxon>Spirochaetota</taxon>
        <taxon>Spirochaetia</taxon>
        <taxon>Spirochaetales</taxon>
        <taxon>Spirochaetaceae</taxon>
        <taxon>Spirochaeta</taxon>
    </lineage>
</organism>
<keyword evidence="7" id="KW-0276">Fatty acid metabolism</keyword>
<evidence type="ECO:0000256" key="8">
    <source>
        <dbReference type="ARBA" id="ARBA00023098"/>
    </source>
</evidence>
<evidence type="ECO:0000256" key="11">
    <source>
        <dbReference type="PIRNR" id="PIRNR000447"/>
    </source>
</evidence>
<keyword evidence="5 11" id="KW-0444">Lipid biosynthesis</keyword>
<dbReference type="InterPro" id="IPR017568">
    <property type="entry name" value="3-oxoacyl-ACP_synth-2"/>
</dbReference>
<evidence type="ECO:0000256" key="10">
    <source>
        <dbReference type="ARBA" id="ARBA00023315"/>
    </source>
</evidence>
<dbReference type="PIRSF" id="PIRSF000447">
    <property type="entry name" value="KAS_II"/>
    <property type="match status" value="1"/>
</dbReference>
<keyword evidence="9 11" id="KW-0275">Fatty acid biosynthesis</keyword>
<comment type="catalytic activity">
    <reaction evidence="11">
        <text>a fatty acyl-[ACP] + malonyl-[ACP] + H(+) = a 3-oxoacyl-[ACP] + holo-[ACP] + CO2</text>
        <dbReference type="Rhea" id="RHEA:22836"/>
        <dbReference type="Rhea" id="RHEA-COMP:9623"/>
        <dbReference type="Rhea" id="RHEA-COMP:9685"/>
        <dbReference type="Rhea" id="RHEA-COMP:9916"/>
        <dbReference type="Rhea" id="RHEA-COMP:14125"/>
        <dbReference type="ChEBI" id="CHEBI:15378"/>
        <dbReference type="ChEBI" id="CHEBI:16526"/>
        <dbReference type="ChEBI" id="CHEBI:64479"/>
        <dbReference type="ChEBI" id="CHEBI:78449"/>
        <dbReference type="ChEBI" id="CHEBI:78776"/>
        <dbReference type="ChEBI" id="CHEBI:138651"/>
    </reaction>
</comment>
<dbReference type="GO" id="GO:0004315">
    <property type="term" value="F:3-oxoacyl-[acyl-carrier-protein] synthase activity"/>
    <property type="evidence" value="ECO:0007669"/>
    <property type="project" value="UniProtKB-UniRule"/>
</dbReference>
<evidence type="ECO:0000313" key="16">
    <source>
        <dbReference type="Proteomes" id="UP000007383"/>
    </source>
</evidence>
<dbReference type="InterPro" id="IPR020841">
    <property type="entry name" value="PKS_Beta-ketoAc_synthase_dom"/>
</dbReference>
<evidence type="ECO:0000259" key="14">
    <source>
        <dbReference type="PROSITE" id="PS52004"/>
    </source>
</evidence>
<evidence type="ECO:0000256" key="4">
    <source>
        <dbReference type="ARBA" id="ARBA00014657"/>
    </source>
</evidence>
<dbReference type="SUPFAM" id="SSF53901">
    <property type="entry name" value="Thiolase-like"/>
    <property type="match status" value="2"/>
</dbReference>
<dbReference type="NCBIfam" id="NF005589">
    <property type="entry name" value="PRK07314.1"/>
    <property type="match status" value="1"/>
</dbReference>
<sequence length="419" mass="43804">MSVEKRTVVVTGMGAITPIGNSVPELWDSIQAGRSGAGPITRFDAADFATGYAAEVKDFDPKNWMDRRDARKMDRFSQYAVAATREALQDAGLLQDGKLANTDSERTAVVLGVGIGGFETFEDSLRALVEKGPSRVPPMTIPKLISNIGPGNIGIVYGIHGPAFSLATACASGTDALTNAKRWIESGLVDVVVAGGVEASITPLGIAGFNVIQALSTGYADDPSKASRPFDKNRDGFLMGEGAGIMVLESAEHAARRKARVYATLAGTAMTCDANHLTAPHPEGMGAIAAMKLALAEAGLQPEDIDYINAHGTSTPINDPTETTAIKSAFGSHAYQLKVSSTKSMTGHCIGAAGGIEAIISVKALQEQYFPATINLDEPDEACDLDYVPNTGVSGRIRAVMSNSLGFGGHNGIVIFTAE</sequence>
<dbReference type="UniPathway" id="UPA00094"/>
<gene>
    <name evidence="15" type="ordered locus">Spiaf_0249</name>
</gene>
<evidence type="ECO:0000256" key="5">
    <source>
        <dbReference type="ARBA" id="ARBA00022516"/>
    </source>
</evidence>
<dbReference type="FunFam" id="3.40.47.10:FF:000029">
    <property type="entry name" value="3-oxoacyl-[acyl-carrier-protein] synthase 1"/>
    <property type="match status" value="1"/>
</dbReference>
<comment type="catalytic activity">
    <reaction evidence="11">
        <text>(9Z)-hexadecenoyl-[ACP] + malonyl-[ACP] + H(+) = 3-oxo-(11Z)-octadecenoyl-[ACP] + holo-[ACP] + CO2</text>
        <dbReference type="Rhea" id="RHEA:55040"/>
        <dbReference type="Rhea" id="RHEA-COMP:9623"/>
        <dbReference type="Rhea" id="RHEA-COMP:9685"/>
        <dbReference type="Rhea" id="RHEA-COMP:10800"/>
        <dbReference type="Rhea" id="RHEA-COMP:14074"/>
        <dbReference type="ChEBI" id="CHEBI:15378"/>
        <dbReference type="ChEBI" id="CHEBI:16526"/>
        <dbReference type="ChEBI" id="CHEBI:64479"/>
        <dbReference type="ChEBI" id="CHEBI:78449"/>
        <dbReference type="ChEBI" id="CHEBI:83989"/>
        <dbReference type="ChEBI" id="CHEBI:138538"/>
        <dbReference type="EC" id="2.3.1.179"/>
    </reaction>
</comment>
<dbReference type="Pfam" id="PF02801">
    <property type="entry name" value="Ketoacyl-synt_C"/>
    <property type="match status" value="1"/>
</dbReference>
<dbReference type="EC" id="2.3.1.179" evidence="3 11"/>
<dbReference type="PATRIC" id="fig|889378.3.peg.251"/>
<dbReference type="NCBIfam" id="TIGR03150">
    <property type="entry name" value="fabF"/>
    <property type="match status" value="1"/>
</dbReference>
<comment type="similarity">
    <text evidence="2 11 13">Belongs to the thiolase-like superfamily. Beta-ketoacyl-ACP synthases family.</text>
</comment>
<comment type="function">
    <text evidence="11">Involved in the type II fatty acid elongation cycle. Catalyzes the elongation of a wide range of acyl-ACP by the addition of two carbons from malonyl-ACP to an acyl acceptor. Can efficiently catalyze the conversion of palmitoleoyl-ACP (cis-hexadec-9-enoyl-ACP) to cis-vaccenoyl-ACP (cis-octadec-11-enoyl-ACP), an essential step in the thermal regulation of fatty acid composition.</text>
</comment>
<reference evidence="16" key="1">
    <citation type="journal article" date="2013" name="Stand. Genomic Sci.">
        <title>Complete genome sequence of the halophilic bacterium Spirochaeta africana type strain (Z-7692(T)) from the alkaline Lake Magadi in the East African Rift.</title>
        <authorList>
            <person name="Liolos K."/>
            <person name="Abt B."/>
            <person name="Scheuner C."/>
            <person name="Teshima H."/>
            <person name="Held B."/>
            <person name="Lapidus A."/>
            <person name="Nolan M."/>
            <person name="Lucas S."/>
            <person name="Deshpande S."/>
            <person name="Cheng J.F."/>
            <person name="Tapia R."/>
            <person name="Goodwin L.A."/>
            <person name="Pitluck S."/>
            <person name="Pagani I."/>
            <person name="Ivanova N."/>
            <person name="Mavromatis K."/>
            <person name="Mikhailova N."/>
            <person name="Huntemann M."/>
            <person name="Pati A."/>
            <person name="Chen A."/>
            <person name="Palaniappan K."/>
            <person name="Land M."/>
            <person name="Rohde M."/>
            <person name="Tindall B.J."/>
            <person name="Detter J.C."/>
            <person name="Goker M."/>
            <person name="Bristow J."/>
            <person name="Eisen J.A."/>
            <person name="Markowitz V."/>
            <person name="Hugenholtz P."/>
            <person name="Woyke T."/>
            <person name="Klenk H.P."/>
            <person name="Kyrpides N.C."/>
        </authorList>
    </citation>
    <scope>NUCLEOTIDE SEQUENCE</scope>
    <source>
        <strain evidence="16">ATCC 700263 / DSM 8902 / Z-7692</strain>
    </source>
</reference>
<dbReference type="InterPro" id="IPR018201">
    <property type="entry name" value="Ketoacyl_synth_AS"/>
</dbReference>
<dbReference type="InterPro" id="IPR000794">
    <property type="entry name" value="Beta-ketoacyl_synthase"/>
</dbReference>
<dbReference type="InterPro" id="IPR014031">
    <property type="entry name" value="Ketoacyl_synth_C"/>
</dbReference>
<dbReference type="Gene3D" id="3.40.47.10">
    <property type="match status" value="1"/>
</dbReference>
<dbReference type="InterPro" id="IPR016039">
    <property type="entry name" value="Thiolase-like"/>
</dbReference>
<name>H9UFR4_SPIAZ</name>
<accession>H9UFR4</accession>
<dbReference type="Pfam" id="PF00109">
    <property type="entry name" value="ketoacyl-synt"/>
    <property type="match status" value="1"/>
</dbReference>
<dbReference type="Proteomes" id="UP000007383">
    <property type="component" value="Chromosome"/>
</dbReference>
<dbReference type="PROSITE" id="PS00606">
    <property type="entry name" value="KS3_1"/>
    <property type="match status" value="1"/>
</dbReference>
<evidence type="ECO:0000256" key="6">
    <source>
        <dbReference type="ARBA" id="ARBA00022679"/>
    </source>
</evidence>
<keyword evidence="16" id="KW-1185">Reference proteome</keyword>
<dbReference type="PROSITE" id="PS52004">
    <property type="entry name" value="KS3_2"/>
    <property type="match status" value="1"/>
</dbReference>
<evidence type="ECO:0000256" key="9">
    <source>
        <dbReference type="ARBA" id="ARBA00023160"/>
    </source>
</evidence>
<keyword evidence="10 11" id="KW-0012">Acyltransferase</keyword>
<dbReference type="EMBL" id="CP003282">
    <property type="protein sequence ID" value="AFG36357.1"/>
    <property type="molecule type" value="Genomic_DNA"/>
</dbReference>
<evidence type="ECO:0000256" key="13">
    <source>
        <dbReference type="RuleBase" id="RU003694"/>
    </source>
</evidence>
<proteinExistence type="inferred from homology"/>
<evidence type="ECO:0000256" key="1">
    <source>
        <dbReference type="ARBA" id="ARBA00005194"/>
    </source>
</evidence>
<keyword evidence="6 11" id="KW-0808">Transferase</keyword>
<evidence type="ECO:0000256" key="7">
    <source>
        <dbReference type="ARBA" id="ARBA00022832"/>
    </source>
</evidence>
<dbReference type="HOGENOM" id="CLU_000022_69_2_12"/>
<dbReference type="InterPro" id="IPR014030">
    <property type="entry name" value="Ketoacyl_synth_N"/>
</dbReference>
<dbReference type="eggNOG" id="COG0304">
    <property type="taxonomic scope" value="Bacteria"/>
</dbReference>
<dbReference type="GO" id="GO:0005829">
    <property type="term" value="C:cytosol"/>
    <property type="evidence" value="ECO:0007669"/>
    <property type="project" value="TreeGrafter"/>
</dbReference>